<evidence type="ECO:0000256" key="2">
    <source>
        <dbReference type="ARBA" id="ARBA00023315"/>
    </source>
</evidence>
<evidence type="ECO:0000313" key="5">
    <source>
        <dbReference type="Proteomes" id="UP000323856"/>
    </source>
</evidence>
<dbReference type="SUPFAM" id="SSF55729">
    <property type="entry name" value="Acyl-CoA N-acyltransferases (Nat)"/>
    <property type="match status" value="1"/>
</dbReference>
<dbReference type="PROSITE" id="PS51186">
    <property type="entry name" value="GNAT"/>
    <property type="match status" value="1"/>
</dbReference>
<organism evidence="4 5">
    <name type="scientific">Paeniglutamicibacter gangotriensis</name>
    <dbReference type="NCBI Taxonomy" id="254787"/>
    <lineage>
        <taxon>Bacteria</taxon>
        <taxon>Bacillati</taxon>
        <taxon>Actinomycetota</taxon>
        <taxon>Actinomycetes</taxon>
        <taxon>Micrococcales</taxon>
        <taxon>Micrococcaceae</taxon>
        <taxon>Paeniglutamicibacter</taxon>
    </lineage>
</organism>
<dbReference type="InterPro" id="IPR050832">
    <property type="entry name" value="Bact_Acetyltransf"/>
</dbReference>
<accession>A0A5B0EJY8</accession>
<evidence type="ECO:0000259" key="3">
    <source>
        <dbReference type="PROSITE" id="PS51186"/>
    </source>
</evidence>
<keyword evidence="1 4" id="KW-0808">Transferase</keyword>
<dbReference type="PANTHER" id="PTHR43877">
    <property type="entry name" value="AMINOALKYLPHOSPHONATE N-ACETYLTRANSFERASE-RELATED-RELATED"/>
    <property type="match status" value="1"/>
</dbReference>
<comment type="caution">
    <text evidence="4">The sequence shown here is derived from an EMBL/GenBank/DDBJ whole genome shotgun (WGS) entry which is preliminary data.</text>
</comment>
<gene>
    <name evidence="4" type="ORF">FQ154_04625</name>
</gene>
<sequence>MVTIREYQPSDERGWLECRLLGFLDSNYYDDVRTDRGDIEAPYISLVAEDGGKIVGLLDIEWGDQSATIDSIAVHPASRKQDIASSLLAEGLLRLPQTIRTLDAWTREDNAANQWYQRNGFQEHFRYLHVYKSADEPQEGFQSPEGLTRPVMAFMHADIKEEERLRRMFKRVYVCRQYMLGLDES</sequence>
<evidence type="ECO:0000313" key="4">
    <source>
        <dbReference type="EMBL" id="KAA0979036.1"/>
    </source>
</evidence>
<dbReference type="InterPro" id="IPR000182">
    <property type="entry name" value="GNAT_dom"/>
</dbReference>
<dbReference type="InterPro" id="IPR016181">
    <property type="entry name" value="Acyl_CoA_acyltransferase"/>
</dbReference>
<dbReference type="GO" id="GO:0016747">
    <property type="term" value="F:acyltransferase activity, transferring groups other than amino-acyl groups"/>
    <property type="evidence" value="ECO:0007669"/>
    <property type="project" value="InterPro"/>
</dbReference>
<reference evidence="4 5" key="1">
    <citation type="submission" date="2019-07" db="EMBL/GenBank/DDBJ databases">
        <title>Analysis of the biochemical properties, biological activity and biotechnological potential of siderophores and biosurfactants produced by Antarctic psychrotolerant bacteria.</title>
        <authorList>
            <person name="Styczynski M."/>
            <person name="Krucon T."/>
            <person name="Decewicz P."/>
            <person name="Dziewit L."/>
        </authorList>
    </citation>
    <scope>NUCLEOTIDE SEQUENCE [LARGE SCALE GENOMIC DNA]</scope>
    <source>
        <strain evidence="4 5">ANT_H27</strain>
    </source>
</reference>
<dbReference type="AlphaFoldDB" id="A0A5B0EJY8"/>
<feature type="domain" description="N-acetyltransferase" evidence="3">
    <location>
        <begin position="2"/>
        <end position="137"/>
    </location>
</feature>
<dbReference type="EMBL" id="VOBL01000003">
    <property type="protein sequence ID" value="KAA0979036.1"/>
    <property type="molecule type" value="Genomic_DNA"/>
</dbReference>
<dbReference type="OrthoDB" id="9775595at2"/>
<dbReference type="Pfam" id="PF13508">
    <property type="entry name" value="Acetyltransf_7"/>
    <property type="match status" value="1"/>
</dbReference>
<dbReference type="CDD" id="cd04301">
    <property type="entry name" value="NAT_SF"/>
    <property type="match status" value="1"/>
</dbReference>
<dbReference type="Proteomes" id="UP000323856">
    <property type="component" value="Unassembled WGS sequence"/>
</dbReference>
<dbReference type="RefSeq" id="WP_149618824.1">
    <property type="nucleotide sequence ID" value="NZ_JBITUG010000025.1"/>
</dbReference>
<evidence type="ECO:0000256" key="1">
    <source>
        <dbReference type="ARBA" id="ARBA00022679"/>
    </source>
</evidence>
<name>A0A5B0EJY8_9MICC</name>
<keyword evidence="2" id="KW-0012">Acyltransferase</keyword>
<dbReference type="Gene3D" id="3.40.630.30">
    <property type="match status" value="1"/>
</dbReference>
<proteinExistence type="predicted"/>
<protein>
    <submittedName>
        <fullName evidence="4">GNAT family N-acetyltransferase</fullName>
    </submittedName>
</protein>